<dbReference type="Gene3D" id="3.40.1370.10">
    <property type="match status" value="1"/>
</dbReference>
<dbReference type="InterPro" id="IPR023574">
    <property type="entry name" value="Ribosomal_uL4_dom_sf"/>
</dbReference>
<name>A0A7S3UBQ8_9CHLO</name>
<evidence type="ECO:0000256" key="1">
    <source>
        <dbReference type="ARBA" id="ARBA00010528"/>
    </source>
</evidence>
<evidence type="ECO:0000313" key="5">
    <source>
        <dbReference type="EMBL" id="CAE0609544.1"/>
    </source>
</evidence>
<evidence type="ECO:0000256" key="2">
    <source>
        <dbReference type="ARBA" id="ARBA00022980"/>
    </source>
</evidence>
<dbReference type="GO" id="GO:0003735">
    <property type="term" value="F:structural constituent of ribosome"/>
    <property type="evidence" value="ECO:0007669"/>
    <property type="project" value="InterPro"/>
</dbReference>
<dbReference type="InterPro" id="IPR025755">
    <property type="entry name" value="Ribos_uL4_C_dom"/>
</dbReference>
<comment type="similarity">
    <text evidence="1">Belongs to the universal ribosomal protein uL4 family.</text>
</comment>
<dbReference type="PANTHER" id="PTHR19431">
    <property type="entry name" value="60S RIBOSOMAL PROTEIN L4"/>
    <property type="match status" value="1"/>
</dbReference>
<dbReference type="SUPFAM" id="SSF52166">
    <property type="entry name" value="Ribosomal protein L4"/>
    <property type="match status" value="1"/>
</dbReference>
<feature type="domain" description="Large ribosomal subunit protein uL4 C-terminal" evidence="4">
    <location>
        <begin position="274"/>
        <end position="345"/>
    </location>
</feature>
<evidence type="ECO:0000256" key="3">
    <source>
        <dbReference type="ARBA" id="ARBA00023274"/>
    </source>
</evidence>
<dbReference type="EMBL" id="HBIS01003719">
    <property type="protein sequence ID" value="CAE0609544.1"/>
    <property type="molecule type" value="Transcribed_RNA"/>
</dbReference>
<dbReference type="InterPro" id="IPR045240">
    <property type="entry name" value="Ribosomal_uL4_euk/arch"/>
</dbReference>
<sequence>MAATRPLVTVLTADGAEAGSTTLPSVFSAPIRPDLVRFVHTNMAKNARQPYAVSKVAGHQTAAESWGTGRAVSRIPRVPGGGTHRAGQGAFGNMCRGGRMFAPTKTWRRWHRKINIRQKRHAVVSAMAASAVPALVMARGHRISQVPEIPLVLADDVESISKTKQALEILKKVGGYDDVSKADKSRNIRRGKGKMRNRRYVSRKGPLVIYENEEGIAKAFRNIPGVDLARVDSLNLLQLAPGGHMGRFCIWTKPAFEKLDALFGSLDAPTAAKKGYKLQRNVMSNPDLARVINSDEIQSVVKAPKKSLARKGVKKNPLKNLGVMLKLNPYAKTARRAELLASKAGRTSMGGKPTAEQKAVAKAFYKQMITDSDYQNEDCEVFQSWLSLE</sequence>
<dbReference type="GO" id="GO:0005840">
    <property type="term" value="C:ribosome"/>
    <property type="evidence" value="ECO:0007669"/>
    <property type="project" value="UniProtKB-KW"/>
</dbReference>
<dbReference type="GO" id="GO:0006412">
    <property type="term" value="P:translation"/>
    <property type="evidence" value="ECO:0007669"/>
    <property type="project" value="InterPro"/>
</dbReference>
<evidence type="ECO:0000259" key="4">
    <source>
        <dbReference type="Pfam" id="PF14374"/>
    </source>
</evidence>
<keyword evidence="2" id="KW-0689">Ribosomal protein</keyword>
<accession>A0A7S3UBQ8</accession>
<dbReference type="AlphaFoldDB" id="A0A7S3UBQ8"/>
<dbReference type="GO" id="GO:1990904">
    <property type="term" value="C:ribonucleoprotein complex"/>
    <property type="evidence" value="ECO:0007669"/>
    <property type="project" value="UniProtKB-KW"/>
</dbReference>
<protein>
    <recommendedName>
        <fullName evidence="4">Large ribosomal subunit protein uL4 C-terminal domain-containing protein</fullName>
    </recommendedName>
</protein>
<dbReference type="FunFam" id="3.40.1370.10:FF:000002">
    <property type="entry name" value="60S ribosomal protein L4"/>
    <property type="match status" value="1"/>
</dbReference>
<organism evidence="5">
    <name type="scientific">Picocystis salinarum</name>
    <dbReference type="NCBI Taxonomy" id="88271"/>
    <lineage>
        <taxon>Eukaryota</taxon>
        <taxon>Viridiplantae</taxon>
        <taxon>Chlorophyta</taxon>
        <taxon>Picocystophyceae</taxon>
        <taxon>Picocystales</taxon>
        <taxon>Picocystaceae</taxon>
        <taxon>Picocystis</taxon>
    </lineage>
</organism>
<reference evidence="5" key="1">
    <citation type="submission" date="2021-01" db="EMBL/GenBank/DDBJ databases">
        <authorList>
            <person name="Corre E."/>
            <person name="Pelletier E."/>
            <person name="Niang G."/>
            <person name="Scheremetjew M."/>
            <person name="Finn R."/>
            <person name="Kale V."/>
            <person name="Holt S."/>
            <person name="Cochrane G."/>
            <person name="Meng A."/>
            <person name="Brown T."/>
            <person name="Cohen L."/>
        </authorList>
    </citation>
    <scope>NUCLEOTIDE SEQUENCE</scope>
    <source>
        <strain evidence="5">CCMP1897</strain>
    </source>
</reference>
<keyword evidence="3" id="KW-0687">Ribonucleoprotein</keyword>
<dbReference type="Pfam" id="PF00573">
    <property type="entry name" value="Ribosomal_L4"/>
    <property type="match status" value="1"/>
</dbReference>
<proteinExistence type="inferred from homology"/>
<gene>
    <name evidence="5" type="ORF">PSAL00342_LOCUS3363</name>
</gene>
<dbReference type="Pfam" id="PF14374">
    <property type="entry name" value="Ribos_L4_asso_C"/>
    <property type="match status" value="1"/>
</dbReference>
<dbReference type="InterPro" id="IPR002136">
    <property type="entry name" value="Ribosomal_uL4"/>
</dbReference>